<dbReference type="PANTHER" id="PTHR23519:SF1">
    <property type="entry name" value="AUTOPHAGY-RELATED PROTEIN 22"/>
    <property type="match status" value="1"/>
</dbReference>
<accession>A0A1G5QMW6</accession>
<keyword evidence="3 6" id="KW-0812">Transmembrane</keyword>
<dbReference type="EMBL" id="FMWD01000007">
    <property type="protein sequence ID" value="SCZ62996.1"/>
    <property type="molecule type" value="Genomic_DNA"/>
</dbReference>
<dbReference type="InterPro" id="IPR036259">
    <property type="entry name" value="MFS_trans_sf"/>
</dbReference>
<dbReference type="Gene3D" id="1.20.1250.20">
    <property type="entry name" value="MFS general substrate transporter like domains"/>
    <property type="match status" value="1"/>
</dbReference>
<sequence>MLKHSRSTWSWALYDWANSAFATTVMAGFFPVFFKQYWAVDLPDEQSTFWLGLANSLSSLLIVALAPLLGAVADCWGARKKFLLTFTTFGVLMTALMPWVGQGEWLLAALLYFLATVGFSGSLGFYDSLIVFITRPEGYDRVSAFGFSLGYLGGGLLFAFNVWMTVQPEFFGLADASEAVRLSFITVALWWALFTLPLSLFVKERPGRHVSALKAARGGWRQLRETFRHLRALRMTFYFLLAYWLYIDAVDTIVRMAVDYGLALGLAHESLLMALLITQFVGVPAALIFGRIGERIGPKNGIYIALAVYTGVVFWAMFMETAGDFYAMAVTIGLVQGGLQSLSRSLYARLIPPDKSGEFFGFFNMMSKFAAVFGPVMVGVTGVLTGSNRASLVVLLVLFGAGAWFLSRVDVEAGRRAISGHT</sequence>
<feature type="transmembrane region" description="Helical" evidence="6">
    <location>
        <begin position="49"/>
        <end position="70"/>
    </location>
</feature>
<dbReference type="InterPro" id="IPR024671">
    <property type="entry name" value="Atg22-like"/>
</dbReference>
<feature type="transmembrane region" description="Helical" evidence="6">
    <location>
        <begin position="237"/>
        <end position="258"/>
    </location>
</feature>
<dbReference type="InterPro" id="IPR050495">
    <property type="entry name" value="ATG22/LtaA_families"/>
</dbReference>
<evidence type="ECO:0000256" key="6">
    <source>
        <dbReference type="SAM" id="Phobius"/>
    </source>
</evidence>
<evidence type="ECO:0000259" key="7">
    <source>
        <dbReference type="PROSITE" id="PS50850"/>
    </source>
</evidence>
<dbReference type="AlphaFoldDB" id="A0A1G5QMW6"/>
<gene>
    <name evidence="8" type="ORF">SAMN03097708_02401</name>
</gene>
<evidence type="ECO:0000256" key="1">
    <source>
        <dbReference type="ARBA" id="ARBA00004127"/>
    </source>
</evidence>
<dbReference type="InterPro" id="IPR020846">
    <property type="entry name" value="MFS_dom"/>
</dbReference>
<feature type="domain" description="Major facilitator superfamily (MFS) profile" evidence="7">
    <location>
        <begin position="230"/>
        <end position="422"/>
    </location>
</feature>
<feature type="transmembrane region" description="Helical" evidence="6">
    <location>
        <begin position="82"/>
        <end position="100"/>
    </location>
</feature>
<keyword evidence="4 6" id="KW-1133">Transmembrane helix</keyword>
<feature type="transmembrane region" description="Helical" evidence="6">
    <location>
        <begin position="270"/>
        <end position="289"/>
    </location>
</feature>
<dbReference type="STRING" id="415747.SAMN03097708_02401"/>
<name>A0A1G5QMW6_9GAMM</name>
<feature type="transmembrane region" description="Helical" evidence="6">
    <location>
        <begin position="359"/>
        <end position="384"/>
    </location>
</feature>
<keyword evidence="9" id="KW-1185">Reference proteome</keyword>
<feature type="transmembrane region" description="Helical" evidence="6">
    <location>
        <begin position="106"/>
        <end position="132"/>
    </location>
</feature>
<protein>
    <submittedName>
        <fullName evidence="8">MFS transporter, UMF1 family</fullName>
    </submittedName>
</protein>
<dbReference type="PROSITE" id="PS50850">
    <property type="entry name" value="MFS"/>
    <property type="match status" value="1"/>
</dbReference>
<feature type="transmembrane region" description="Helical" evidence="6">
    <location>
        <begin position="184"/>
        <end position="202"/>
    </location>
</feature>
<evidence type="ECO:0000313" key="9">
    <source>
        <dbReference type="Proteomes" id="UP000199648"/>
    </source>
</evidence>
<evidence type="ECO:0000256" key="3">
    <source>
        <dbReference type="ARBA" id="ARBA00022692"/>
    </source>
</evidence>
<feature type="transmembrane region" description="Helical" evidence="6">
    <location>
        <begin position="301"/>
        <end position="319"/>
    </location>
</feature>
<dbReference type="Proteomes" id="UP000199648">
    <property type="component" value="Unassembled WGS sequence"/>
</dbReference>
<evidence type="ECO:0000256" key="2">
    <source>
        <dbReference type="ARBA" id="ARBA00022448"/>
    </source>
</evidence>
<feature type="transmembrane region" description="Helical" evidence="6">
    <location>
        <begin position="144"/>
        <end position="164"/>
    </location>
</feature>
<dbReference type="GO" id="GO:0012505">
    <property type="term" value="C:endomembrane system"/>
    <property type="evidence" value="ECO:0007669"/>
    <property type="project" value="UniProtKB-SubCell"/>
</dbReference>
<dbReference type="OrthoDB" id="9768783at2"/>
<organism evidence="8 9">
    <name type="scientific">Thiohalomonas denitrificans</name>
    <dbReference type="NCBI Taxonomy" id="415747"/>
    <lineage>
        <taxon>Bacteria</taxon>
        <taxon>Pseudomonadati</taxon>
        <taxon>Pseudomonadota</taxon>
        <taxon>Gammaproteobacteria</taxon>
        <taxon>Thiohalomonadales</taxon>
        <taxon>Thiohalomonadaceae</taxon>
        <taxon>Thiohalomonas</taxon>
    </lineage>
</organism>
<dbReference type="Pfam" id="PF11700">
    <property type="entry name" value="ATG22"/>
    <property type="match status" value="1"/>
</dbReference>
<keyword evidence="5 6" id="KW-0472">Membrane</keyword>
<evidence type="ECO:0000313" key="8">
    <source>
        <dbReference type="EMBL" id="SCZ62996.1"/>
    </source>
</evidence>
<dbReference type="RefSeq" id="WP_092997368.1">
    <property type="nucleotide sequence ID" value="NZ_FMWD01000007.1"/>
</dbReference>
<reference evidence="8 9" key="1">
    <citation type="submission" date="2016-10" db="EMBL/GenBank/DDBJ databases">
        <authorList>
            <person name="de Groot N.N."/>
        </authorList>
    </citation>
    <scope>NUCLEOTIDE SEQUENCE [LARGE SCALE GENOMIC DNA]</scope>
    <source>
        <strain evidence="8 9">HLD2</strain>
    </source>
</reference>
<dbReference type="GO" id="GO:0022857">
    <property type="term" value="F:transmembrane transporter activity"/>
    <property type="evidence" value="ECO:0007669"/>
    <property type="project" value="InterPro"/>
</dbReference>
<evidence type="ECO:0000256" key="5">
    <source>
        <dbReference type="ARBA" id="ARBA00023136"/>
    </source>
</evidence>
<evidence type="ECO:0000256" key="4">
    <source>
        <dbReference type="ARBA" id="ARBA00022989"/>
    </source>
</evidence>
<proteinExistence type="predicted"/>
<keyword evidence="2" id="KW-0813">Transport</keyword>
<dbReference type="PANTHER" id="PTHR23519">
    <property type="entry name" value="AUTOPHAGY-RELATED PROTEIN 22"/>
    <property type="match status" value="1"/>
</dbReference>
<dbReference type="SUPFAM" id="SSF103473">
    <property type="entry name" value="MFS general substrate transporter"/>
    <property type="match status" value="1"/>
</dbReference>
<feature type="transmembrane region" description="Helical" evidence="6">
    <location>
        <begin position="12"/>
        <end position="34"/>
    </location>
</feature>
<feature type="transmembrane region" description="Helical" evidence="6">
    <location>
        <begin position="390"/>
        <end position="407"/>
    </location>
</feature>
<comment type="subcellular location">
    <subcellularLocation>
        <location evidence="1">Endomembrane system</location>
        <topology evidence="1">Multi-pass membrane protein</topology>
    </subcellularLocation>
</comment>